<dbReference type="InterPro" id="IPR039871">
    <property type="entry name" value="FAM8A1"/>
</dbReference>
<protein>
    <recommendedName>
        <fullName evidence="7">RDD domain-containing protein</fullName>
    </recommendedName>
</protein>
<gene>
    <name evidence="8" type="ORF">OESDEN_19737</name>
</gene>
<evidence type="ECO:0000256" key="3">
    <source>
        <dbReference type="ARBA" id="ARBA00022989"/>
    </source>
</evidence>
<keyword evidence="2 6" id="KW-0812">Transmembrane</keyword>
<evidence type="ECO:0000256" key="2">
    <source>
        <dbReference type="ARBA" id="ARBA00022692"/>
    </source>
</evidence>
<sequence>MTEPSPESRSNPKVSEERSSPNMSMGEYCEQLRKWMDEMNCWQAFHQYNSIMMAYQNQMRTWQTQGNTLDDGLRRRRGEIRGDQGDLAGARPEPGFVLPVPPSARDVAVIHNPNGPDLLAAQFTVASYVRRFFAEVIDFVFAFFIKLLLVYYLVELELVDLSRFDKLLGNEADLQTLVDVTQELFPLELLGKLTCSFLEALCLSQTVFSRFAGQTPGKYVMGVRVIECGSVTHVPGAAPNVVRVTGTVLVPFKLAVLRSLLKNILINSLVPFSTVAFAFNFNRSIYDIVARTIVILD</sequence>
<dbReference type="PANTHER" id="PTHR13659:SF5">
    <property type="entry name" value="PROTEIN FAM8A1"/>
    <property type="match status" value="1"/>
</dbReference>
<keyword evidence="4 6" id="KW-0472">Membrane</keyword>
<evidence type="ECO:0000256" key="5">
    <source>
        <dbReference type="SAM" id="MobiDB-lite"/>
    </source>
</evidence>
<feature type="domain" description="RDD" evidence="7">
    <location>
        <begin position="125"/>
        <end position="290"/>
    </location>
</feature>
<proteinExistence type="predicted"/>
<keyword evidence="3 6" id="KW-1133">Transmembrane helix</keyword>
<evidence type="ECO:0000313" key="9">
    <source>
        <dbReference type="Proteomes" id="UP000053660"/>
    </source>
</evidence>
<dbReference type="Pfam" id="PF06271">
    <property type="entry name" value="RDD"/>
    <property type="match status" value="1"/>
</dbReference>
<feature type="transmembrane region" description="Helical" evidence="6">
    <location>
        <begin position="132"/>
        <end position="154"/>
    </location>
</feature>
<evidence type="ECO:0000259" key="7">
    <source>
        <dbReference type="Pfam" id="PF06271"/>
    </source>
</evidence>
<evidence type="ECO:0000313" key="8">
    <source>
        <dbReference type="EMBL" id="KHJ80585.1"/>
    </source>
</evidence>
<evidence type="ECO:0000256" key="1">
    <source>
        <dbReference type="ARBA" id="ARBA00004141"/>
    </source>
</evidence>
<dbReference type="InterPro" id="IPR010432">
    <property type="entry name" value="RDD"/>
</dbReference>
<keyword evidence="9" id="KW-1185">Reference proteome</keyword>
<evidence type="ECO:0000256" key="6">
    <source>
        <dbReference type="SAM" id="Phobius"/>
    </source>
</evidence>
<dbReference type="AlphaFoldDB" id="A0A0B1SBI6"/>
<dbReference type="GO" id="GO:0016020">
    <property type="term" value="C:membrane"/>
    <property type="evidence" value="ECO:0007669"/>
    <property type="project" value="UniProtKB-SubCell"/>
</dbReference>
<accession>A0A0B1SBI6</accession>
<dbReference type="Proteomes" id="UP000053660">
    <property type="component" value="Unassembled WGS sequence"/>
</dbReference>
<organism evidence="8 9">
    <name type="scientific">Oesophagostomum dentatum</name>
    <name type="common">Nodular worm</name>
    <dbReference type="NCBI Taxonomy" id="61180"/>
    <lineage>
        <taxon>Eukaryota</taxon>
        <taxon>Metazoa</taxon>
        <taxon>Ecdysozoa</taxon>
        <taxon>Nematoda</taxon>
        <taxon>Chromadorea</taxon>
        <taxon>Rhabditida</taxon>
        <taxon>Rhabditina</taxon>
        <taxon>Rhabditomorpha</taxon>
        <taxon>Strongyloidea</taxon>
        <taxon>Strongylidae</taxon>
        <taxon>Oesophagostomum</taxon>
    </lineage>
</organism>
<evidence type="ECO:0000256" key="4">
    <source>
        <dbReference type="ARBA" id="ARBA00023136"/>
    </source>
</evidence>
<feature type="region of interest" description="Disordered" evidence="5">
    <location>
        <begin position="1"/>
        <end position="25"/>
    </location>
</feature>
<dbReference type="OrthoDB" id="10061042at2759"/>
<name>A0A0B1SBI6_OESDE</name>
<comment type="subcellular location">
    <subcellularLocation>
        <location evidence="1">Membrane</location>
        <topology evidence="1">Multi-pass membrane protein</topology>
    </subcellularLocation>
</comment>
<reference evidence="8 9" key="1">
    <citation type="submission" date="2014-03" db="EMBL/GenBank/DDBJ databases">
        <title>Draft genome of the hookworm Oesophagostomum dentatum.</title>
        <authorList>
            <person name="Mitreva M."/>
        </authorList>
    </citation>
    <scope>NUCLEOTIDE SEQUENCE [LARGE SCALE GENOMIC DNA]</scope>
    <source>
        <strain evidence="8 9">OD-Hann</strain>
    </source>
</reference>
<dbReference type="PANTHER" id="PTHR13659">
    <property type="entry name" value="AUTOSOMAL HIGHLY CONSERVED PROTEIN"/>
    <property type="match status" value="1"/>
</dbReference>
<dbReference type="EMBL" id="KN600229">
    <property type="protein sequence ID" value="KHJ80585.1"/>
    <property type="molecule type" value="Genomic_DNA"/>
</dbReference>
<feature type="compositionally biased region" description="Polar residues" evidence="5">
    <location>
        <begin position="1"/>
        <end position="13"/>
    </location>
</feature>